<dbReference type="PROSITE" id="PS51194">
    <property type="entry name" value="HELICASE_CTER"/>
    <property type="match status" value="1"/>
</dbReference>
<dbReference type="PANTHER" id="PTHR18934">
    <property type="entry name" value="ATP-DEPENDENT RNA HELICASE"/>
    <property type="match status" value="1"/>
</dbReference>
<dbReference type="Gene3D" id="3.40.50.300">
    <property type="entry name" value="P-loop containing nucleotide triphosphate hydrolases"/>
    <property type="match status" value="2"/>
</dbReference>
<dbReference type="InterPro" id="IPR014001">
    <property type="entry name" value="Helicase_ATP-bd"/>
</dbReference>
<sequence>MQHPGAEDREAAAENSLDAILPNSFAAGAMPIYMQRRRLPIAASREQLMYLVDSFQTTIVVGATGSGKTTQLPQFLFEEKWGNAGIIACSQPRRIAVTSDVFEMTAARVAEEMGVEIGKEVGYAVRFDDVTSEKTKIKYMTDGILFREALLDPLLSRYSVVIIDEAHERSLYTDIMLGILKKIMKKRPELRVIISSATLDAQVFKDFFNFNTTADASKDTAVIVSIEGRAFPVDIQFSKMPHADYVNESVEVVLHIHKHEEEGDILVFLTGKDEVDTVVALINDMAKSSKHLLNKIRAIPVYGGLTLDEQNQVFESLPSGVRKVVVATNIAEASITIDGIVYVVDCGLAKIKAYNPKTGLESLIVVPVSKASAQQRAGRAGRTKPGKCFRMYTERTYLGLSDTSVPEMQRSNLVSVILQLKAMGIENVLRFDFLSAPSAESMAKALELLYSLKALDDYGRLTMPFGLQLAEFPLDPPLAAMLLNSGGFLCAEETLSIAAILTVQNVFVSPSNLRVEAEEEHRKFRVEEGDHVTYVIDSILHVFDKYFQFSKVYNAFIKNKQSAQWCHKRFVNYKALQRAVVVRKQLEKYLKKFGVDIRSCRGDTVAVRKAVVSGYFSQAAKLQPDGSYATLRERTICHIHPTSVLFNRSPNYVVFNEVLQTDRIWIRDVSVVDDPKWLTDIASHFYEFKS</sequence>
<dbReference type="InterPro" id="IPR001650">
    <property type="entry name" value="Helicase_C-like"/>
</dbReference>
<protein>
    <recommendedName>
        <fullName evidence="2">RNA helicase</fullName>
        <ecNumber evidence="2">3.6.4.13</ecNumber>
    </recommendedName>
</protein>
<dbReference type="FunFam" id="3.40.50.300:FF:000767">
    <property type="entry name" value="Putative ATP-dependent RNA helicase DHX35"/>
    <property type="match status" value="1"/>
</dbReference>
<comment type="similarity">
    <text evidence="1">Belongs to the DEAD box helicase family. DEAH subfamily.</text>
</comment>
<dbReference type="SMART" id="SM00487">
    <property type="entry name" value="DEXDc"/>
    <property type="match status" value="1"/>
</dbReference>
<feature type="domain" description="Helicase C-terminal" evidence="9">
    <location>
        <begin position="251"/>
        <end position="424"/>
    </location>
</feature>
<dbReference type="InterPro" id="IPR048333">
    <property type="entry name" value="HA2_WH"/>
</dbReference>
<organism evidence="10 11">
    <name type="scientific">Chytriomyces confervae</name>
    <dbReference type="NCBI Taxonomy" id="246404"/>
    <lineage>
        <taxon>Eukaryota</taxon>
        <taxon>Fungi</taxon>
        <taxon>Fungi incertae sedis</taxon>
        <taxon>Chytridiomycota</taxon>
        <taxon>Chytridiomycota incertae sedis</taxon>
        <taxon>Chytridiomycetes</taxon>
        <taxon>Chytridiales</taxon>
        <taxon>Chytriomycetaceae</taxon>
        <taxon>Chytriomyces</taxon>
    </lineage>
</organism>
<reference evidence="10 11" key="1">
    <citation type="journal article" date="2019" name="Sci. Rep.">
        <title>Comparative genomics of chytrid fungi reveal insights into the obligate biotrophic and pathogenic lifestyle of Synchytrium endobioticum.</title>
        <authorList>
            <person name="van de Vossenberg B.T.L.H."/>
            <person name="Warris S."/>
            <person name="Nguyen H.D.T."/>
            <person name="van Gent-Pelzer M.P.E."/>
            <person name="Joly D.L."/>
            <person name="van de Geest H.C."/>
            <person name="Bonants P.J.M."/>
            <person name="Smith D.S."/>
            <person name="Levesque C.A."/>
            <person name="van der Lee T.A.J."/>
        </authorList>
    </citation>
    <scope>NUCLEOTIDE SEQUENCE [LARGE SCALE GENOMIC DNA]</scope>
    <source>
        <strain evidence="10 11">CBS 675.73</strain>
    </source>
</reference>
<dbReference type="GO" id="GO:0016787">
    <property type="term" value="F:hydrolase activity"/>
    <property type="evidence" value="ECO:0007669"/>
    <property type="project" value="UniProtKB-KW"/>
</dbReference>
<dbReference type="Pfam" id="PF21010">
    <property type="entry name" value="HA2_C"/>
    <property type="match status" value="1"/>
</dbReference>
<dbReference type="InterPro" id="IPR027417">
    <property type="entry name" value="P-loop_NTPase"/>
</dbReference>
<name>A0A507F8X2_9FUNG</name>
<evidence type="ECO:0000313" key="10">
    <source>
        <dbReference type="EMBL" id="TPX72594.1"/>
    </source>
</evidence>
<dbReference type="AlphaFoldDB" id="A0A507F8X2"/>
<dbReference type="InterPro" id="IPR007502">
    <property type="entry name" value="Helicase-assoc_dom"/>
</dbReference>
<dbReference type="SMART" id="SM00490">
    <property type="entry name" value="HELICc"/>
    <property type="match status" value="1"/>
</dbReference>
<dbReference type="STRING" id="246404.A0A507F8X2"/>
<keyword evidence="5" id="KW-0347">Helicase</keyword>
<dbReference type="PROSITE" id="PS00690">
    <property type="entry name" value="DEAH_ATP_HELICASE"/>
    <property type="match status" value="1"/>
</dbReference>
<feature type="domain" description="Helicase ATP-binding" evidence="8">
    <location>
        <begin position="49"/>
        <end position="217"/>
    </location>
</feature>
<dbReference type="Pfam" id="PF07717">
    <property type="entry name" value="OB_NTP_bind"/>
    <property type="match status" value="1"/>
</dbReference>
<dbReference type="FunFam" id="3.40.50.300:FF:000578">
    <property type="entry name" value="probable ATP-dependent RNA helicase DHX35"/>
    <property type="match status" value="1"/>
</dbReference>
<dbReference type="Pfam" id="PF04408">
    <property type="entry name" value="WHD_HA2"/>
    <property type="match status" value="1"/>
</dbReference>
<keyword evidence="6" id="KW-0067">ATP-binding</keyword>
<dbReference type="OrthoDB" id="10253254at2759"/>
<gene>
    <name evidence="10" type="ORF">CcCBS67573_g05737</name>
</gene>
<evidence type="ECO:0000256" key="3">
    <source>
        <dbReference type="ARBA" id="ARBA00022741"/>
    </source>
</evidence>
<comment type="catalytic activity">
    <reaction evidence="7">
        <text>ATP + H2O = ADP + phosphate + H(+)</text>
        <dbReference type="Rhea" id="RHEA:13065"/>
        <dbReference type="ChEBI" id="CHEBI:15377"/>
        <dbReference type="ChEBI" id="CHEBI:15378"/>
        <dbReference type="ChEBI" id="CHEBI:30616"/>
        <dbReference type="ChEBI" id="CHEBI:43474"/>
        <dbReference type="ChEBI" id="CHEBI:456216"/>
        <dbReference type="EC" id="3.6.4.13"/>
    </reaction>
</comment>
<evidence type="ECO:0000313" key="11">
    <source>
        <dbReference type="Proteomes" id="UP000320333"/>
    </source>
</evidence>
<evidence type="ECO:0000256" key="5">
    <source>
        <dbReference type="ARBA" id="ARBA00022806"/>
    </source>
</evidence>
<dbReference type="Gene3D" id="1.20.120.1080">
    <property type="match status" value="1"/>
</dbReference>
<dbReference type="InterPro" id="IPR011709">
    <property type="entry name" value="DEAD-box_helicase_OB_fold"/>
</dbReference>
<dbReference type="GO" id="GO:0003723">
    <property type="term" value="F:RNA binding"/>
    <property type="evidence" value="ECO:0007669"/>
    <property type="project" value="TreeGrafter"/>
</dbReference>
<dbReference type="CDD" id="cd18791">
    <property type="entry name" value="SF2_C_RHA"/>
    <property type="match status" value="1"/>
</dbReference>
<keyword evidence="4" id="KW-0378">Hydrolase</keyword>
<accession>A0A507F8X2</accession>
<evidence type="ECO:0000259" key="9">
    <source>
        <dbReference type="PROSITE" id="PS51194"/>
    </source>
</evidence>
<dbReference type="SUPFAM" id="SSF52540">
    <property type="entry name" value="P-loop containing nucleoside triphosphate hydrolases"/>
    <property type="match status" value="1"/>
</dbReference>
<dbReference type="Pfam" id="PF00270">
    <property type="entry name" value="DEAD"/>
    <property type="match status" value="1"/>
</dbReference>
<evidence type="ECO:0000259" key="8">
    <source>
        <dbReference type="PROSITE" id="PS51192"/>
    </source>
</evidence>
<dbReference type="GO" id="GO:0071013">
    <property type="term" value="C:catalytic step 2 spliceosome"/>
    <property type="evidence" value="ECO:0007669"/>
    <property type="project" value="TreeGrafter"/>
</dbReference>
<dbReference type="GO" id="GO:0003724">
    <property type="term" value="F:RNA helicase activity"/>
    <property type="evidence" value="ECO:0007669"/>
    <property type="project" value="UniProtKB-EC"/>
</dbReference>
<evidence type="ECO:0000256" key="7">
    <source>
        <dbReference type="ARBA" id="ARBA00047984"/>
    </source>
</evidence>
<proteinExistence type="inferred from homology"/>
<dbReference type="Proteomes" id="UP000320333">
    <property type="component" value="Unassembled WGS sequence"/>
</dbReference>
<dbReference type="EC" id="3.6.4.13" evidence="2"/>
<comment type="caution">
    <text evidence="10">The sequence shown here is derived from an EMBL/GenBank/DDBJ whole genome shotgun (WGS) entry which is preliminary data.</text>
</comment>
<evidence type="ECO:0000256" key="6">
    <source>
        <dbReference type="ARBA" id="ARBA00022840"/>
    </source>
</evidence>
<dbReference type="PROSITE" id="PS51192">
    <property type="entry name" value="HELICASE_ATP_BIND_1"/>
    <property type="match status" value="1"/>
</dbReference>
<evidence type="ECO:0000256" key="2">
    <source>
        <dbReference type="ARBA" id="ARBA00012552"/>
    </source>
</evidence>
<evidence type="ECO:0000256" key="4">
    <source>
        <dbReference type="ARBA" id="ARBA00022801"/>
    </source>
</evidence>
<dbReference type="EMBL" id="QEAP01000216">
    <property type="protein sequence ID" value="TPX72594.1"/>
    <property type="molecule type" value="Genomic_DNA"/>
</dbReference>
<keyword evidence="3" id="KW-0547">Nucleotide-binding</keyword>
<dbReference type="PANTHER" id="PTHR18934:SF136">
    <property type="entry name" value="ATP-DEPENDENT RNA HELICASE DHX35-RELATED"/>
    <property type="match status" value="1"/>
</dbReference>
<dbReference type="InterPro" id="IPR002464">
    <property type="entry name" value="DNA/RNA_helicase_DEAH_CS"/>
</dbReference>
<dbReference type="SMART" id="SM00847">
    <property type="entry name" value="HA2"/>
    <property type="match status" value="1"/>
</dbReference>
<evidence type="ECO:0000256" key="1">
    <source>
        <dbReference type="ARBA" id="ARBA00008792"/>
    </source>
</evidence>
<dbReference type="GO" id="GO:0005524">
    <property type="term" value="F:ATP binding"/>
    <property type="evidence" value="ECO:0007669"/>
    <property type="project" value="UniProtKB-KW"/>
</dbReference>
<keyword evidence="11" id="KW-1185">Reference proteome</keyword>
<dbReference type="Pfam" id="PF00271">
    <property type="entry name" value="Helicase_C"/>
    <property type="match status" value="1"/>
</dbReference>
<dbReference type="InterPro" id="IPR011545">
    <property type="entry name" value="DEAD/DEAH_box_helicase_dom"/>
</dbReference>